<dbReference type="HOGENOM" id="CLU_008287_9_4_4"/>
<keyword evidence="10 16" id="KW-0798">TonB box</keyword>
<feature type="compositionally biased region" description="Basic and acidic residues" evidence="17">
    <location>
        <begin position="52"/>
        <end position="64"/>
    </location>
</feature>
<accession>D8IPC6</accession>
<keyword evidence="13 14" id="KW-0998">Cell outer membrane</keyword>
<dbReference type="STRING" id="757424.Hsero_1430"/>
<dbReference type="InterPro" id="IPR010105">
    <property type="entry name" value="TonB_sidphr_rcpt"/>
</dbReference>
<dbReference type="GeneID" id="29393412"/>
<keyword evidence="3 14" id="KW-0813">Transport</keyword>
<keyword evidence="22" id="KW-1185">Reference proteome</keyword>
<dbReference type="InterPro" id="IPR010917">
    <property type="entry name" value="TonB_rcpt_CS"/>
</dbReference>
<evidence type="ECO:0000256" key="9">
    <source>
        <dbReference type="ARBA" id="ARBA00023065"/>
    </source>
</evidence>
<feature type="region of interest" description="Disordered" evidence="17">
    <location>
        <begin position="34"/>
        <end position="76"/>
    </location>
</feature>
<dbReference type="PANTHER" id="PTHR32552:SF68">
    <property type="entry name" value="FERRICHROME OUTER MEMBRANE TRANSPORTER_PHAGE RECEPTOR"/>
    <property type="match status" value="1"/>
</dbReference>
<dbReference type="InterPro" id="IPR012910">
    <property type="entry name" value="Plug_dom"/>
</dbReference>
<dbReference type="Pfam" id="PF07715">
    <property type="entry name" value="Plug"/>
    <property type="match status" value="1"/>
</dbReference>
<evidence type="ECO:0000256" key="16">
    <source>
        <dbReference type="RuleBase" id="RU003357"/>
    </source>
</evidence>
<dbReference type="Pfam" id="PF00593">
    <property type="entry name" value="TonB_dep_Rec_b-barrel"/>
    <property type="match status" value="1"/>
</dbReference>
<evidence type="ECO:0000256" key="15">
    <source>
        <dbReference type="PROSITE-ProRule" id="PRU10144"/>
    </source>
</evidence>
<feature type="short sequence motif" description="TonB C-terminal box" evidence="15">
    <location>
        <begin position="700"/>
        <end position="717"/>
    </location>
</feature>
<reference evidence="21 22" key="1">
    <citation type="submission" date="2010-04" db="EMBL/GenBank/DDBJ databases">
        <title>The genome of Herbaspirillum seropedicae SmR1, an endophytic, nitrogen-fixing, plant-growth promoting beta-Proteobacteria.</title>
        <authorList>
            <person name="Pedrosa F.O."/>
            <person name="Monteiro R.A."/>
            <person name="Wassem R."/>
            <person name="Cruz L.M."/>
            <person name="Ayub R.A."/>
            <person name="Colauto N.B."/>
            <person name="Fernandez M.A."/>
            <person name="Fungaro M.H.P."/>
            <person name="Grisard E.C."/>
            <person name="Hungria M."/>
            <person name="Madeira H.M.F."/>
            <person name="Nodari R.O."/>
            <person name="Osaku C.A."/>
            <person name="Petzl-Erler M.L."/>
            <person name="Terenzi H."/>
            <person name="Vieira L.G.E."/>
            <person name="Almeida M.I.M."/>
            <person name="Alves L.R."/>
            <person name="Arantes O.M.N."/>
            <person name="Balsanelli E."/>
            <person name="Barcellos F.G."/>
            <person name="Baura V.A."/>
            <person name="Binde D.R."/>
            <person name="Campo R.J."/>
            <person name="Chubatsu L.S."/>
            <person name="Chueire L.M.O."/>
            <person name="Ciferri R.R."/>
            <person name="Correa L.C."/>
            <person name="da Conceicao Silva J.L."/>
            <person name="Dabul A.N.G."/>
            <person name="Dambros B.P."/>
            <person name="Faoro H."/>
            <person name="Favetti A."/>
            <person name="Friedermann G."/>
            <person name="Furlaneto M.C."/>
            <person name="Gasques L.S."/>
            <person name="Gimenes C.C.T."/>
            <person name="Gioppo N.M.R."/>
            <person name="Glienke-Blanco C."/>
            <person name="Godoy L.P."/>
            <person name="Guerra M.P."/>
            <person name="Karp S."/>
            <person name="Kava-Cordeiro V."/>
            <person name="Margarido V.P."/>
            <person name="Mathioni S.M."/>
            <person name="Menck-Soares M.A."/>
            <person name="Murace N.K."/>
            <person name="Nicolas M.F."/>
            <person name="Oliveira C.E.C."/>
            <person name="Pagnan N.A.B."/>
            <person name="Pamphile J.A."/>
            <person name="Patussi E.V."/>
            <person name="Pereira L.F.P."/>
            <person name="Pereira-Ferrari L."/>
            <person name="Pinto F.G.S."/>
            <person name="Precoma C."/>
            <person name="Prioli A.J."/>
            <person name="Prioli S.M.A.P."/>
            <person name="Raittz R.T."/>
            <person name="Ramos H.J.O."/>
            <person name="Ribeiro E.M.S.F."/>
            <person name="Rigo L.U."/>
            <person name="Rocha C.L.M.S.C."/>
            <person name="Rocha S.N."/>
            <person name="Santos K."/>
            <person name="Satori D."/>
            <person name="Silva A.G."/>
            <person name="Simao R.C.G."/>
            <person name="Soares M.A.M."/>
            <person name="Souza E.M."/>
            <person name="Steffens M.B.R."/>
            <person name="Steindel M."/>
            <person name="Tadra-Sfeir M.Z."/>
            <person name="Takahashi E.K."/>
            <person name="Torres R.A."/>
            <person name="Valle J.S."/>
            <person name="Vernal J.I."/>
            <person name="Vilas-Boas L.A."/>
            <person name="Watanabe M.A.E."/>
            <person name="Weiss V.A."/>
            <person name="Yates M.A."/>
            <person name="Souza E.M."/>
        </authorList>
    </citation>
    <scope>NUCLEOTIDE SEQUENCE [LARGE SCALE GENOMIC DNA]</scope>
    <source>
        <strain evidence="21 22">SmR1</strain>
    </source>
</reference>
<dbReference type="InterPro" id="IPR000531">
    <property type="entry name" value="Beta-barrel_TonB"/>
</dbReference>
<organism evidence="21 22">
    <name type="scientific">Herbaspirillum seropedicae (strain SmR1)</name>
    <dbReference type="NCBI Taxonomy" id="757424"/>
    <lineage>
        <taxon>Bacteria</taxon>
        <taxon>Pseudomonadati</taxon>
        <taxon>Pseudomonadota</taxon>
        <taxon>Betaproteobacteria</taxon>
        <taxon>Burkholderiales</taxon>
        <taxon>Oxalobacteraceae</taxon>
        <taxon>Herbaspirillum</taxon>
    </lineage>
</organism>
<evidence type="ECO:0000259" key="19">
    <source>
        <dbReference type="Pfam" id="PF00593"/>
    </source>
</evidence>
<evidence type="ECO:0000256" key="12">
    <source>
        <dbReference type="ARBA" id="ARBA00023170"/>
    </source>
</evidence>
<dbReference type="GO" id="GO:0015344">
    <property type="term" value="F:siderophore uptake transmembrane transporter activity"/>
    <property type="evidence" value="ECO:0007669"/>
    <property type="project" value="TreeGrafter"/>
</dbReference>
<feature type="chain" id="PRO_5003115336" evidence="18">
    <location>
        <begin position="32"/>
        <end position="717"/>
    </location>
</feature>
<dbReference type="OrthoDB" id="9790771at2"/>
<evidence type="ECO:0000256" key="8">
    <source>
        <dbReference type="ARBA" id="ARBA00023004"/>
    </source>
</evidence>
<dbReference type="EMBL" id="CP002039">
    <property type="protein sequence ID" value="ADJ62946.1"/>
    <property type="molecule type" value="Genomic_DNA"/>
</dbReference>
<dbReference type="PROSITE" id="PS52016">
    <property type="entry name" value="TONB_DEPENDENT_REC_3"/>
    <property type="match status" value="1"/>
</dbReference>
<name>D8IPC6_HERSS</name>
<dbReference type="Proteomes" id="UP000000329">
    <property type="component" value="Chromosome"/>
</dbReference>
<keyword evidence="9" id="KW-0406">Ion transport</keyword>
<keyword evidence="6 14" id="KW-0812">Transmembrane</keyword>
<comment type="subcellular location">
    <subcellularLocation>
        <location evidence="1 14">Cell outer membrane</location>
        <topology evidence="1 14">Multi-pass membrane protein</topology>
    </subcellularLocation>
</comment>
<dbReference type="RefSeq" id="WP_013233449.1">
    <property type="nucleotide sequence ID" value="NC_014323.1"/>
</dbReference>
<evidence type="ECO:0000256" key="13">
    <source>
        <dbReference type="ARBA" id="ARBA00023237"/>
    </source>
</evidence>
<evidence type="ECO:0000256" key="17">
    <source>
        <dbReference type="SAM" id="MobiDB-lite"/>
    </source>
</evidence>
<dbReference type="CDD" id="cd01347">
    <property type="entry name" value="ligand_gated_channel"/>
    <property type="match status" value="1"/>
</dbReference>
<feature type="signal peptide" evidence="18">
    <location>
        <begin position="1"/>
        <end position="31"/>
    </location>
</feature>
<dbReference type="SUPFAM" id="SSF56935">
    <property type="entry name" value="Porins"/>
    <property type="match status" value="1"/>
</dbReference>
<proteinExistence type="inferred from homology"/>
<dbReference type="KEGG" id="hse:Hsero_1430"/>
<dbReference type="GO" id="GO:0038023">
    <property type="term" value="F:signaling receptor activity"/>
    <property type="evidence" value="ECO:0007669"/>
    <property type="project" value="InterPro"/>
</dbReference>
<protein>
    <submittedName>
        <fullName evidence="21">Outer membrane ferric siderophore receptor protein</fullName>
    </submittedName>
</protein>
<dbReference type="PROSITE" id="PS01156">
    <property type="entry name" value="TONB_DEPENDENT_REC_2"/>
    <property type="match status" value="1"/>
</dbReference>
<dbReference type="GO" id="GO:0009279">
    <property type="term" value="C:cell outer membrane"/>
    <property type="evidence" value="ECO:0007669"/>
    <property type="project" value="UniProtKB-SubCell"/>
</dbReference>
<evidence type="ECO:0000256" key="4">
    <source>
        <dbReference type="ARBA" id="ARBA00022452"/>
    </source>
</evidence>
<evidence type="ECO:0000256" key="2">
    <source>
        <dbReference type="ARBA" id="ARBA00009810"/>
    </source>
</evidence>
<dbReference type="InterPro" id="IPR036942">
    <property type="entry name" value="Beta-barrel_TonB_sf"/>
</dbReference>
<dbReference type="NCBIfam" id="TIGR01783">
    <property type="entry name" value="TonB-siderophor"/>
    <property type="match status" value="1"/>
</dbReference>
<sequence length="717" mass="79071">MFLMQSPIPCACVRRLPATLCLAFLALPAYAAERDGGNEGEPSGESSLPVVEVRDQRRSPDPRARRVGTATRSAADPMEVPQSIQSVSVEQVSVYGARTLAGALLGVPGISSISDTRFDAFRIRGFSSANDLLLDGMRDDPQYVRGLGNIERVEVLRGPASVLYGRGSGGGVINRISKQPGQDVASQATLSLGSAGLLGAALDWNRPLAPHWALRINTGREHAGSFRDTVNGTRQYFAPALKWESGRDSWLLQAEYDEYERVPDRGIPGRAIATANGEPTAYALPSAGHEQFFGAAGRDVIRDIHMSLRSTLTRALSQDWTLRHALALMDLNSNFDNTFVTQAYQSAPLDLDRVQRTRYQQNLQQRSVQNNLELLGQLGAHDLLLGVEHSWQKREPRLWSVAAPAVSAVTPENTRNGDDPTTPFQMNYHKASNLGLYVQDKITLAAHWKMLAGLRWDRFEVDSRNRRNGVRSERTAHALSPRIGVVWEALPGQHAYLSWSKNFAPVGGDVIGITPDARGNFNDLKPQFSRQVEAGIKSEWLDRRLSTTLAWFQLELFNRNVADPVRPGFFEQSGLERNRGIELSVEGELAAPWFVRAGWAIQSAKIVQAEPKFVGKRASGVSGRGGSLFLSYAPTLGWFAELGLTVEGARYADRDNLLELPAYTRWDGKMGYRLDEAEFTLAVTNLANRRYYESATGLSQVRPGAPRALLLTAAYKF</sequence>
<keyword evidence="8" id="KW-0408">Iron</keyword>
<keyword evidence="4 14" id="KW-1134">Transmembrane beta strand</keyword>
<evidence type="ECO:0000313" key="22">
    <source>
        <dbReference type="Proteomes" id="UP000000329"/>
    </source>
</evidence>
<keyword evidence="11 14" id="KW-0472">Membrane</keyword>
<feature type="domain" description="TonB-dependent receptor-like beta-barrel" evidence="19">
    <location>
        <begin position="285"/>
        <end position="686"/>
    </location>
</feature>
<evidence type="ECO:0000256" key="5">
    <source>
        <dbReference type="ARBA" id="ARBA00022496"/>
    </source>
</evidence>
<keyword evidence="7 18" id="KW-0732">Signal</keyword>
<evidence type="ECO:0000256" key="7">
    <source>
        <dbReference type="ARBA" id="ARBA00022729"/>
    </source>
</evidence>
<comment type="similarity">
    <text evidence="2 14 16">Belongs to the TonB-dependent receptor family.</text>
</comment>
<evidence type="ECO:0000313" key="21">
    <source>
        <dbReference type="EMBL" id="ADJ62946.1"/>
    </source>
</evidence>
<evidence type="ECO:0000256" key="10">
    <source>
        <dbReference type="ARBA" id="ARBA00023077"/>
    </source>
</evidence>
<dbReference type="GO" id="GO:0015891">
    <property type="term" value="P:siderophore transport"/>
    <property type="evidence" value="ECO:0007669"/>
    <property type="project" value="InterPro"/>
</dbReference>
<dbReference type="eggNOG" id="COG4774">
    <property type="taxonomic scope" value="Bacteria"/>
</dbReference>
<evidence type="ECO:0000259" key="20">
    <source>
        <dbReference type="Pfam" id="PF07715"/>
    </source>
</evidence>
<evidence type="ECO:0000256" key="11">
    <source>
        <dbReference type="ARBA" id="ARBA00023136"/>
    </source>
</evidence>
<evidence type="ECO:0000256" key="18">
    <source>
        <dbReference type="SAM" id="SignalP"/>
    </source>
</evidence>
<dbReference type="PANTHER" id="PTHR32552">
    <property type="entry name" value="FERRICHROME IRON RECEPTOR-RELATED"/>
    <property type="match status" value="1"/>
</dbReference>
<evidence type="ECO:0000256" key="14">
    <source>
        <dbReference type="PROSITE-ProRule" id="PRU01360"/>
    </source>
</evidence>
<dbReference type="Gene3D" id="2.170.130.10">
    <property type="entry name" value="TonB-dependent receptor, plug domain"/>
    <property type="match status" value="1"/>
</dbReference>
<evidence type="ECO:0000256" key="3">
    <source>
        <dbReference type="ARBA" id="ARBA00022448"/>
    </source>
</evidence>
<dbReference type="InterPro" id="IPR039426">
    <property type="entry name" value="TonB-dep_rcpt-like"/>
</dbReference>
<dbReference type="InterPro" id="IPR037066">
    <property type="entry name" value="Plug_dom_sf"/>
</dbReference>
<dbReference type="AlphaFoldDB" id="D8IPC6"/>
<feature type="domain" description="TonB-dependent receptor plug" evidence="20">
    <location>
        <begin position="77"/>
        <end position="172"/>
    </location>
</feature>
<gene>
    <name evidence="21" type="ordered locus">Hsero_1430</name>
</gene>
<evidence type="ECO:0000256" key="1">
    <source>
        <dbReference type="ARBA" id="ARBA00004571"/>
    </source>
</evidence>
<dbReference type="Gene3D" id="2.40.170.20">
    <property type="entry name" value="TonB-dependent receptor, beta-barrel domain"/>
    <property type="match status" value="1"/>
</dbReference>
<keyword evidence="5" id="KW-0410">Iron transport</keyword>
<evidence type="ECO:0000256" key="6">
    <source>
        <dbReference type="ARBA" id="ARBA00022692"/>
    </source>
</evidence>
<keyword evidence="12 21" id="KW-0675">Receptor</keyword>